<organism evidence="2 3">
    <name type="scientific">Cristinia sonorae</name>
    <dbReference type="NCBI Taxonomy" id="1940300"/>
    <lineage>
        <taxon>Eukaryota</taxon>
        <taxon>Fungi</taxon>
        <taxon>Dikarya</taxon>
        <taxon>Basidiomycota</taxon>
        <taxon>Agaricomycotina</taxon>
        <taxon>Agaricomycetes</taxon>
        <taxon>Agaricomycetidae</taxon>
        <taxon>Agaricales</taxon>
        <taxon>Pleurotineae</taxon>
        <taxon>Stephanosporaceae</taxon>
        <taxon>Cristinia</taxon>
    </lineage>
</organism>
<dbReference type="EMBL" id="JAEVFJ010000011">
    <property type="protein sequence ID" value="KAH8101701.1"/>
    <property type="molecule type" value="Genomic_DNA"/>
</dbReference>
<protein>
    <submittedName>
        <fullName evidence="2">Uncharacterized protein</fullName>
    </submittedName>
</protein>
<keyword evidence="3" id="KW-1185">Reference proteome</keyword>
<name>A0A8K0XQW6_9AGAR</name>
<keyword evidence="1" id="KW-0472">Membrane</keyword>
<reference evidence="2" key="1">
    <citation type="journal article" date="2021" name="New Phytol.">
        <title>Evolutionary innovations through gain and loss of genes in the ectomycorrhizal Boletales.</title>
        <authorList>
            <person name="Wu G."/>
            <person name="Miyauchi S."/>
            <person name="Morin E."/>
            <person name="Kuo A."/>
            <person name="Drula E."/>
            <person name="Varga T."/>
            <person name="Kohler A."/>
            <person name="Feng B."/>
            <person name="Cao Y."/>
            <person name="Lipzen A."/>
            <person name="Daum C."/>
            <person name="Hundley H."/>
            <person name="Pangilinan J."/>
            <person name="Johnson J."/>
            <person name="Barry K."/>
            <person name="LaButti K."/>
            <person name="Ng V."/>
            <person name="Ahrendt S."/>
            <person name="Min B."/>
            <person name="Choi I.G."/>
            <person name="Park H."/>
            <person name="Plett J.M."/>
            <person name="Magnuson J."/>
            <person name="Spatafora J.W."/>
            <person name="Nagy L.G."/>
            <person name="Henrissat B."/>
            <person name="Grigoriev I.V."/>
            <person name="Yang Z.L."/>
            <person name="Xu J."/>
            <person name="Martin F.M."/>
        </authorList>
    </citation>
    <scope>NUCLEOTIDE SEQUENCE</scope>
    <source>
        <strain evidence="2">KKN 215</strain>
    </source>
</reference>
<keyword evidence="1" id="KW-1133">Transmembrane helix</keyword>
<accession>A0A8K0XQW6</accession>
<dbReference type="Proteomes" id="UP000813824">
    <property type="component" value="Unassembled WGS sequence"/>
</dbReference>
<evidence type="ECO:0000313" key="2">
    <source>
        <dbReference type="EMBL" id="KAH8101701.1"/>
    </source>
</evidence>
<feature type="transmembrane region" description="Helical" evidence="1">
    <location>
        <begin position="36"/>
        <end position="57"/>
    </location>
</feature>
<keyword evidence="1" id="KW-0812">Transmembrane</keyword>
<evidence type="ECO:0000313" key="3">
    <source>
        <dbReference type="Proteomes" id="UP000813824"/>
    </source>
</evidence>
<dbReference type="AlphaFoldDB" id="A0A8K0XQW6"/>
<gene>
    <name evidence="2" type="ORF">BXZ70DRAFT_70673</name>
</gene>
<sequence length="94" mass="10676">MKWNTFIDWLVGTIAVVWIATDSITTRHRGFKTLAWFSTAIVNMSIQSVWCLARLAAYWDLTNKLSIAGLRTGLGCMRWCGALTEPHANKKREC</sequence>
<comment type="caution">
    <text evidence="2">The sequence shown here is derived from an EMBL/GenBank/DDBJ whole genome shotgun (WGS) entry which is preliminary data.</text>
</comment>
<evidence type="ECO:0000256" key="1">
    <source>
        <dbReference type="SAM" id="Phobius"/>
    </source>
</evidence>
<proteinExistence type="predicted"/>
<feature type="transmembrane region" description="Helical" evidence="1">
    <location>
        <begin position="6"/>
        <end position="24"/>
    </location>
</feature>